<dbReference type="Gene3D" id="1.10.10.10">
    <property type="entry name" value="Winged helix-like DNA-binding domain superfamily/Winged helix DNA-binding domain"/>
    <property type="match status" value="1"/>
</dbReference>
<name>A0A5B8J4P3_9RHOB</name>
<protein>
    <submittedName>
        <fullName evidence="5">PAS domain S-box protein</fullName>
    </submittedName>
</protein>
<dbReference type="InterPro" id="IPR000014">
    <property type="entry name" value="PAS"/>
</dbReference>
<evidence type="ECO:0000256" key="3">
    <source>
        <dbReference type="ARBA" id="ARBA00023163"/>
    </source>
</evidence>
<dbReference type="InterPro" id="IPR036388">
    <property type="entry name" value="WH-like_DNA-bd_sf"/>
</dbReference>
<dbReference type="NCBIfam" id="TIGR00229">
    <property type="entry name" value="sensory_box"/>
    <property type="match status" value="1"/>
</dbReference>
<evidence type="ECO:0000313" key="6">
    <source>
        <dbReference type="Proteomes" id="UP000318483"/>
    </source>
</evidence>
<dbReference type="GO" id="GO:0003677">
    <property type="term" value="F:DNA binding"/>
    <property type="evidence" value="ECO:0007669"/>
    <property type="project" value="UniProtKB-KW"/>
</dbReference>
<dbReference type="InterPro" id="IPR016032">
    <property type="entry name" value="Sig_transdc_resp-reg_C-effctor"/>
</dbReference>
<dbReference type="CDD" id="cd06170">
    <property type="entry name" value="LuxR_C_like"/>
    <property type="match status" value="1"/>
</dbReference>
<sequence>MTTFDTLAHLAFDSAPVGLVLTEDRVVRACNQTFADLSGFSVEELVGQSFRQLYDSDEEFAQVRDIGLAALRRQKVYSDLRILRRKDGSAIWCRFRARSLTPEAPLARTVLSYSMLADAPTRVNLTPRERDVVMLLMQGMTSKQIAGDLGLSPRTIEDVRARLLRKFGVHNAAELLNRLTNIEL</sequence>
<keyword evidence="1" id="KW-0805">Transcription regulation</keyword>
<dbReference type="PROSITE" id="PS00622">
    <property type="entry name" value="HTH_LUXR_1"/>
    <property type="match status" value="1"/>
</dbReference>
<dbReference type="Pfam" id="PF00989">
    <property type="entry name" value="PAS"/>
    <property type="match status" value="1"/>
</dbReference>
<gene>
    <name evidence="5" type="ORF">FPZ52_18595</name>
</gene>
<accession>A0A5B8J4P3</accession>
<dbReference type="InterPro" id="IPR035965">
    <property type="entry name" value="PAS-like_dom_sf"/>
</dbReference>
<dbReference type="PANTHER" id="PTHR44688">
    <property type="entry name" value="DNA-BINDING TRANSCRIPTIONAL ACTIVATOR DEVR_DOSR"/>
    <property type="match status" value="1"/>
</dbReference>
<dbReference type="InterPro" id="IPR013767">
    <property type="entry name" value="PAS_fold"/>
</dbReference>
<dbReference type="EMBL" id="CP042265">
    <property type="protein sequence ID" value="QDY71668.1"/>
    <property type="molecule type" value="Genomic_DNA"/>
</dbReference>
<dbReference type="AlphaFoldDB" id="A0A5B8J4P3"/>
<dbReference type="GO" id="GO:0006355">
    <property type="term" value="P:regulation of DNA-templated transcription"/>
    <property type="evidence" value="ECO:0007669"/>
    <property type="project" value="InterPro"/>
</dbReference>
<dbReference type="SUPFAM" id="SSF46894">
    <property type="entry name" value="C-terminal effector domain of the bipartite response regulators"/>
    <property type="match status" value="1"/>
</dbReference>
<keyword evidence="3" id="KW-0804">Transcription</keyword>
<dbReference type="CDD" id="cd00130">
    <property type="entry name" value="PAS"/>
    <property type="match status" value="1"/>
</dbReference>
<dbReference type="KEGG" id="lit:FPZ52_18595"/>
<organism evidence="5 6">
    <name type="scientific">Qingshengfaniella alkalisoli</name>
    <dbReference type="NCBI Taxonomy" id="2599296"/>
    <lineage>
        <taxon>Bacteria</taxon>
        <taxon>Pseudomonadati</taxon>
        <taxon>Pseudomonadota</taxon>
        <taxon>Alphaproteobacteria</taxon>
        <taxon>Rhodobacterales</taxon>
        <taxon>Paracoccaceae</taxon>
        <taxon>Qingshengfaniella</taxon>
    </lineage>
</organism>
<proteinExistence type="predicted"/>
<dbReference type="Proteomes" id="UP000318483">
    <property type="component" value="Plasmid unnamed4"/>
</dbReference>
<keyword evidence="2" id="KW-0238">DNA-binding</keyword>
<evidence type="ECO:0000256" key="1">
    <source>
        <dbReference type="ARBA" id="ARBA00023015"/>
    </source>
</evidence>
<dbReference type="SMART" id="SM00091">
    <property type="entry name" value="PAS"/>
    <property type="match status" value="1"/>
</dbReference>
<geneLocation type="plasmid" evidence="5 6">
    <name>unnamed4</name>
</geneLocation>
<dbReference type="InterPro" id="IPR000792">
    <property type="entry name" value="Tscrpt_reg_LuxR_C"/>
</dbReference>
<evidence type="ECO:0000313" key="5">
    <source>
        <dbReference type="EMBL" id="QDY71668.1"/>
    </source>
</evidence>
<dbReference type="Gene3D" id="3.30.450.20">
    <property type="entry name" value="PAS domain"/>
    <property type="match status" value="1"/>
</dbReference>
<dbReference type="PROSITE" id="PS50043">
    <property type="entry name" value="HTH_LUXR_2"/>
    <property type="match status" value="1"/>
</dbReference>
<dbReference type="Pfam" id="PF00196">
    <property type="entry name" value="GerE"/>
    <property type="match status" value="1"/>
</dbReference>
<feature type="domain" description="HTH luxR-type" evidence="4">
    <location>
        <begin position="118"/>
        <end position="183"/>
    </location>
</feature>
<evidence type="ECO:0000259" key="4">
    <source>
        <dbReference type="PROSITE" id="PS50043"/>
    </source>
</evidence>
<dbReference type="PRINTS" id="PR00038">
    <property type="entry name" value="HTHLUXR"/>
</dbReference>
<keyword evidence="5" id="KW-0614">Plasmid</keyword>
<keyword evidence="6" id="KW-1185">Reference proteome</keyword>
<reference evidence="5 6" key="1">
    <citation type="submission" date="2019-07" db="EMBL/GenBank/DDBJ databases">
        <title>Litoreibacter alkalisoli sp. nov., isolated from saline-alkaline soil.</title>
        <authorList>
            <person name="Wang S."/>
            <person name="Xu L."/>
            <person name="Xing Y.-T."/>
            <person name="Sun J.-Q."/>
        </authorList>
    </citation>
    <scope>NUCLEOTIDE SEQUENCE [LARGE SCALE GENOMIC DNA]</scope>
    <source>
        <strain evidence="5 6">LN3S51</strain>
        <plasmid evidence="5 6">unnamed4</plasmid>
    </source>
</reference>
<dbReference type="RefSeq" id="WP_146367082.1">
    <property type="nucleotide sequence ID" value="NZ_CP042265.1"/>
</dbReference>
<dbReference type="OrthoDB" id="9782655at2"/>
<dbReference type="PANTHER" id="PTHR44688:SF16">
    <property type="entry name" value="DNA-BINDING TRANSCRIPTIONAL ACTIVATOR DEVR_DOSR"/>
    <property type="match status" value="1"/>
</dbReference>
<dbReference type="SMART" id="SM00421">
    <property type="entry name" value="HTH_LUXR"/>
    <property type="match status" value="1"/>
</dbReference>
<dbReference type="SUPFAM" id="SSF55785">
    <property type="entry name" value="PYP-like sensor domain (PAS domain)"/>
    <property type="match status" value="1"/>
</dbReference>
<evidence type="ECO:0000256" key="2">
    <source>
        <dbReference type="ARBA" id="ARBA00023125"/>
    </source>
</evidence>